<evidence type="ECO:0000256" key="1">
    <source>
        <dbReference type="SAM" id="Coils"/>
    </source>
</evidence>
<feature type="compositionally biased region" description="Polar residues" evidence="2">
    <location>
        <begin position="414"/>
        <end position="423"/>
    </location>
</feature>
<dbReference type="AlphaFoldDB" id="A0AA36I5Z7"/>
<dbReference type="GO" id="GO:0000146">
    <property type="term" value="F:microfilament motor activity"/>
    <property type="evidence" value="ECO:0007669"/>
    <property type="project" value="TreeGrafter"/>
</dbReference>
<gene>
    <name evidence="3" type="ORF">EVOR1521_LOCUS8723</name>
</gene>
<feature type="coiled-coil region" evidence="1">
    <location>
        <begin position="238"/>
        <end position="382"/>
    </location>
</feature>
<dbReference type="EMBL" id="CAUJNA010000757">
    <property type="protein sequence ID" value="CAJ1380891.1"/>
    <property type="molecule type" value="Genomic_DNA"/>
</dbReference>
<proteinExistence type="predicted"/>
<evidence type="ECO:0000256" key="2">
    <source>
        <dbReference type="SAM" id="MobiDB-lite"/>
    </source>
</evidence>
<dbReference type="PANTHER" id="PTHR45615">
    <property type="entry name" value="MYOSIN HEAVY CHAIN, NON-MUSCLE"/>
    <property type="match status" value="1"/>
</dbReference>
<feature type="region of interest" description="Disordered" evidence="2">
    <location>
        <begin position="889"/>
        <end position="909"/>
    </location>
</feature>
<dbReference type="GO" id="GO:0051015">
    <property type="term" value="F:actin filament binding"/>
    <property type="evidence" value="ECO:0007669"/>
    <property type="project" value="TreeGrafter"/>
</dbReference>
<dbReference type="PANTHER" id="PTHR45615:SF40">
    <property type="entry name" value="MYOSIN HEAVY CHAIN, NON-MUSCLE"/>
    <property type="match status" value="1"/>
</dbReference>
<dbReference type="GO" id="GO:0032982">
    <property type="term" value="C:myosin filament"/>
    <property type="evidence" value="ECO:0007669"/>
    <property type="project" value="TreeGrafter"/>
</dbReference>
<feature type="compositionally biased region" description="Polar residues" evidence="2">
    <location>
        <begin position="863"/>
        <end position="875"/>
    </location>
</feature>
<dbReference type="Proteomes" id="UP001178507">
    <property type="component" value="Unassembled WGS sequence"/>
</dbReference>
<evidence type="ECO:0000313" key="4">
    <source>
        <dbReference type="Proteomes" id="UP001178507"/>
    </source>
</evidence>
<feature type="region of interest" description="Disordered" evidence="2">
    <location>
        <begin position="414"/>
        <end position="448"/>
    </location>
</feature>
<keyword evidence="1" id="KW-0175">Coiled coil</keyword>
<feature type="coiled-coil region" evidence="1">
    <location>
        <begin position="629"/>
        <end position="656"/>
    </location>
</feature>
<reference evidence="3" key="1">
    <citation type="submission" date="2023-08" db="EMBL/GenBank/DDBJ databases">
        <authorList>
            <person name="Chen Y."/>
            <person name="Shah S."/>
            <person name="Dougan E. K."/>
            <person name="Thang M."/>
            <person name="Chan C."/>
        </authorList>
    </citation>
    <scope>NUCLEOTIDE SEQUENCE</scope>
</reference>
<organism evidence="3 4">
    <name type="scientific">Effrenium voratum</name>
    <dbReference type="NCBI Taxonomy" id="2562239"/>
    <lineage>
        <taxon>Eukaryota</taxon>
        <taxon>Sar</taxon>
        <taxon>Alveolata</taxon>
        <taxon>Dinophyceae</taxon>
        <taxon>Suessiales</taxon>
        <taxon>Symbiodiniaceae</taxon>
        <taxon>Effrenium</taxon>
    </lineage>
</organism>
<evidence type="ECO:0000313" key="3">
    <source>
        <dbReference type="EMBL" id="CAJ1380891.1"/>
    </source>
</evidence>
<dbReference type="GO" id="GO:0005737">
    <property type="term" value="C:cytoplasm"/>
    <property type="evidence" value="ECO:0007669"/>
    <property type="project" value="TreeGrafter"/>
</dbReference>
<sequence length="909" mass="103285">MSALQRVQAALKDDQQRVQQRQCEADVLDKHFRQTVAKIITVNRSLKAGIRRSTLRDQKDALKFRPAMDEEHKRLQSKVLSNRHLMAQSSRSIRSIHEFILEACDDTLESLDQAGLLERVAKALHEAKLHTAHLCWHEIVEPLRAHQKRLQAGQEAMRSQLTQLRTAYLKEVSELRDLARPGRHGPHELDRVCYFYEPLNSLEPPEREFMINLTREVLKMMMDSDGSMHFAQIQRIVSQEHEKEVSHLQQEIEKREEKIRELGEAHRSMEMQISRHKPKNELDLAEQLEKLLAVAQEQLSNVRHDYYRLQQEEQRLREELRSSECERAELAKQIEQEMAEGVILQSEVTRLCSVEEEQKSVLRLLAKERDELKDLVQEQQTRYGSLQKSVQRRISREIQPMEFSDDAYAALQQDMQRASQVQREGTEDQLDDTDESEAEAGKESQKAMELPDAALEAAKKENAAWMKEHLRARCDQLEGLLREHAIQLTTLPMQQDQEAALPLLRQAEALDCALLTSPKMRAAQALDCAESPKRALLTQVRVCNCGNILMEDALFCRKCGGRWRGTEAKAELAGDITELQDQILQAEKVLRDSVEPKLPVAAERMSTASFILRPNGGWTDTGSNEDEMELEQSIKLMQLRKNVEELKSQKLQAEARLLTQRCGDLATAEVMDLTPSETDEEIFGSERPETVPLYGCDGVNCEYRRRLKAQGALIAALRGLCSQLGEKLQEATGEHLEMSLALSAMQGSLEGAVEAVESCKKQPKEDLNRTLTQLSASLQESKRRSVFWRLYQNSSRRRRPGADKRLELLKKTYEHLYKIDAVSGRDANPQSPSRTPSKKLPASMAEKRAVLPVIAKPPCKASSPRNSTSATPRNSIQVVNLVVQGAEIPIPTSAPPVSVPSKSKRRIAR</sequence>
<protein>
    <submittedName>
        <fullName evidence="3">Uncharacterized protein</fullName>
    </submittedName>
</protein>
<keyword evidence="4" id="KW-1185">Reference proteome</keyword>
<dbReference type="GO" id="GO:0016460">
    <property type="term" value="C:myosin II complex"/>
    <property type="evidence" value="ECO:0007669"/>
    <property type="project" value="TreeGrafter"/>
</dbReference>
<comment type="caution">
    <text evidence="3">The sequence shown here is derived from an EMBL/GenBank/DDBJ whole genome shotgun (WGS) entry which is preliminary data.</text>
</comment>
<feature type="region of interest" description="Disordered" evidence="2">
    <location>
        <begin position="822"/>
        <end position="875"/>
    </location>
</feature>
<name>A0AA36I5Z7_9DINO</name>
<accession>A0AA36I5Z7</accession>
<feature type="compositionally biased region" description="Acidic residues" evidence="2">
    <location>
        <begin position="427"/>
        <end position="438"/>
    </location>
</feature>